<dbReference type="InterPro" id="IPR036388">
    <property type="entry name" value="WH-like_DNA-bd_sf"/>
</dbReference>
<dbReference type="InterPro" id="IPR014757">
    <property type="entry name" value="Tscrpt_reg_IclR_C"/>
</dbReference>
<feature type="domain" description="HTH iclR-type" evidence="4">
    <location>
        <begin position="12"/>
        <end position="70"/>
    </location>
</feature>
<dbReference type="PANTHER" id="PTHR30136">
    <property type="entry name" value="HELIX-TURN-HELIX TRANSCRIPTIONAL REGULATOR, ICLR FAMILY"/>
    <property type="match status" value="1"/>
</dbReference>
<name>A0A9W6SPT0_9ACTN</name>
<reference evidence="6" key="1">
    <citation type="submission" date="2023-03" db="EMBL/GenBank/DDBJ databases">
        <title>Actinorhabdospora filicis NBRC 111898.</title>
        <authorList>
            <person name="Ichikawa N."/>
            <person name="Sato H."/>
            <person name="Tonouchi N."/>
        </authorList>
    </citation>
    <scope>NUCLEOTIDE SEQUENCE</scope>
    <source>
        <strain evidence="6">NBRC 111898</strain>
    </source>
</reference>
<evidence type="ECO:0000313" key="7">
    <source>
        <dbReference type="Proteomes" id="UP001165079"/>
    </source>
</evidence>
<dbReference type="GO" id="GO:0003700">
    <property type="term" value="F:DNA-binding transcription factor activity"/>
    <property type="evidence" value="ECO:0007669"/>
    <property type="project" value="TreeGrafter"/>
</dbReference>
<dbReference type="Pfam" id="PF09339">
    <property type="entry name" value="HTH_IclR"/>
    <property type="match status" value="1"/>
</dbReference>
<dbReference type="InterPro" id="IPR029016">
    <property type="entry name" value="GAF-like_dom_sf"/>
</dbReference>
<evidence type="ECO:0000256" key="3">
    <source>
        <dbReference type="ARBA" id="ARBA00023163"/>
    </source>
</evidence>
<dbReference type="SMART" id="SM00346">
    <property type="entry name" value="HTH_ICLR"/>
    <property type="match status" value="1"/>
</dbReference>
<dbReference type="Gene3D" id="1.10.10.10">
    <property type="entry name" value="Winged helix-like DNA-binding domain superfamily/Winged helix DNA-binding domain"/>
    <property type="match status" value="1"/>
</dbReference>
<dbReference type="InterPro" id="IPR036390">
    <property type="entry name" value="WH_DNA-bd_sf"/>
</dbReference>
<dbReference type="InterPro" id="IPR050707">
    <property type="entry name" value="HTH_MetabolicPath_Reg"/>
</dbReference>
<feature type="domain" description="IclR-ED" evidence="5">
    <location>
        <begin position="71"/>
        <end position="236"/>
    </location>
</feature>
<dbReference type="PANTHER" id="PTHR30136:SF39">
    <property type="entry name" value="TRANSCRIPTIONAL REGULATORY PROTEIN"/>
    <property type="match status" value="1"/>
</dbReference>
<evidence type="ECO:0000256" key="1">
    <source>
        <dbReference type="ARBA" id="ARBA00023015"/>
    </source>
</evidence>
<dbReference type="Pfam" id="PF01614">
    <property type="entry name" value="IclR_C"/>
    <property type="match status" value="1"/>
</dbReference>
<evidence type="ECO:0000256" key="2">
    <source>
        <dbReference type="ARBA" id="ARBA00023125"/>
    </source>
</evidence>
<proteinExistence type="predicted"/>
<gene>
    <name evidence="6" type="ORF">Afil01_47090</name>
</gene>
<dbReference type="EMBL" id="BSTX01000003">
    <property type="protein sequence ID" value="GLZ79902.1"/>
    <property type="molecule type" value="Genomic_DNA"/>
</dbReference>
<dbReference type="GO" id="GO:0045892">
    <property type="term" value="P:negative regulation of DNA-templated transcription"/>
    <property type="evidence" value="ECO:0007669"/>
    <property type="project" value="TreeGrafter"/>
</dbReference>
<dbReference type="PROSITE" id="PS51077">
    <property type="entry name" value="HTH_ICLR"/>
    <property type="match status" value="1"/>
</dbReference>
<evidence type="ECO:0000313" key="6">
    <source>
        <dbReference type="EMBL" id="GLZ79902.1"/>
    </source>
</evidence>
<evidence type="ECO:0000259" key="5">
    <source>
        <dbReference type="PROSITE" id="PS51078"/>
    </source>
</evidence>
<dbReference type="AlphaFoldDB" id="A0A9W6SPT0"/>
<dbReference type="PROSITE" id="PS51078">
    <property type="entry name" value="ICLR_ED"/>
    <property type="match status" value="1"/>
</dbReference>
<dbReference type="SUPFAM" id="SSF46785">
    <property type="entry name" value="Winged helix' DNA-binding domain"/>
    <property type="match status" value="1"/>
</dbReference>
<protein>
    <submittedName>
        <fullName evidence="6">IclR family transcriptional regulator</fullName>
    </submittedName>
</protein>
<dbReference type="Proteomes" id="UP001165079">
    <property type="component" value="Unassembled WGS sequence"/>
</dbReference>
<keyword evidence="3" id="KW-0804">Transcription</keyword>
<accession>A0A9W6SPT0</accession>
<dbReference type="InterPro" id="IPR005471">
    <property type="entry name" value="Tscrpt_reg_IclR_N"/>
</dbReference>
<sequence length="236" mass="25217">MFRVVGNNISGVGVLDKAVLILTACVDGASLAELVEHTGLPRATAHRLAQALEAHRMLVRDPRGRWHPGPRLGELSNATPDVLLTAAEPVLAVLRDQTGESAQLYRRRADERVCVAASERSSGLRDTVPIGSVLPMSAGSAAQILLAWEPAEAVLPLLPRCKFTGRTLAEVRRRGWAQSVAEREAGVASVSAPVRDRTGRVIAAISVSGPIERFGRRPGERHAMAVIRAGQRLSGL</sequence>
<organism evidence="6 7">
    <name type="scientific">Actinorhabdospora filicis</name>
    <dbReference type="NCBI Taxonomy" id="1785913"/>
    <lineage>
        <taxon>Bacteria</taxon>
        <taxon>Bacillati</taxon>
        <taxon>Actinomycetota</taxon>
        <taxon>Actinomycetes</taxon>
        <taxon>Micromonosporales</taxon>
        <taxon>Micromonosporaceae</taxon>
        <taxon>Actinorhabdospora</taxon>
    </lineage>
</organism>
<dbReference type="SUPFAM" id="SSF55781">
    <property type="entry name" value="GAF domain-like"/>
    <property type="match status" value="1"/>
</dbReference>
<keyword evidence="1" id="KW-0805">Transcription regulation</keyword>
<comment type="caution">
    <text evidence="6">The sequence shown here is derived from an EMBL/GenBank/DDBJ whole genome shotgun (WGS) entry which is preliminary data.</text>
</comment>
<dbReference type="GO" id="GO:0003677">
    <property type="term" value="F:DNA binding"/>
    <property type="evidence" value="ECO:0007669"/>
    <property type="project" value="UniProtKB-KW"/>
</dbReference>
<keyword evidence="2" id="KW-0238">DNA-binding</keyword>
<keyword evidence="7" id="KW-1185">Reference proteome</keyword>
<evidence type="ECO:0000259" key="4">
    <source>
        <dbReference type="PROSITE" id="PS51077"/>
    </source>
</evidence>
<dbReference type="Gene3D" id="3.30.450.40">
    <property type="match status" value="1"/>
</dbReference>